<dbReference type="SUPFAM" id="SSF69279">
    <property type="entry name" value="Phage tail proteins"/>
    <property type="match status" value="1"/>
</dbReference>
<evidence type="ECO:0000313" key="2">
    <source>
        <dbReference type="EMBL" id="MBP0445844.1"/>
    </source>
</evidence>
<gene>
    <name evidence="2" type="ORF">J8J14_13775</name>
</gene>
<name>A0ABS4AFN9_9PROT</name>
<protein>
    <submittedName>
        <fullName evidence="2">Uncharacterized protein</fullName>
    </submittedName>
</protein>
<dbReference type="RefSeq" id="WP_209380109.1">
    <property type="nucleotide sequence ID" value="NZ_JAGIZB010000012.1"/>
</dbReference>
<sequence>MTLPAVASVTLGRQRYDSHALGLEVQLGLLPSVNRARITLPRAVAPDAAPGDPAELSLRAVDGSSVVLHGTLHALSAAGAGATEAVLADDGARLAALRPCRTYQGQDGGTVVRALAEEAGAGIGALELDLPLAAYVAHGRRSAAEHVATLAKLGGALAGCDEAGRIELRALPSRAERALRYDREILALRVTRRAAPEVRQVMLGNGPAASPEAPDALLQSRSPLPADAPPPGAQARWLPAPALRSPRAALAAGQARDTEAASRATRVEARAILLPWLRPGMVLEIQQLPDRLDAAGPWLVLTVCHARLAGAPGETRFTAVSAAAGPSLLASLASAVGGLL</sequence>
<proteinExistence type="predicted"/>
<reference evidence="2 3" key="1">
    <citation type="submission" date="2021-03" db="EMBL/GenBank/DDBJ databases">
        <authorList>
            <person name="So Y."/>
        </authorList>
    </citation>
    <scope>NUCLEOTIDE SEQUENCE [LARGE SCALE GENOMIC DNA]</scope>
    <source>
        <strain evidence="2 3">SSH11</strain>
    </source>
</reference>
<keyword evidence="3" id="KW-1185">Reference proteome</keyword>
<evidence type="ECO:0000256" key="1">
    <source>
        <dbReference type="SAM" id="MobiDB-lite"/>
    </source>
</evidence>
<accession>A0ABS4AFN9</accession>
<comment type="caution">
    <text evidence="2">The sequence shown here is derived from an EMBL/GenBank/DDBJ whole genome shotgun (WGS) entry which is preliminary data.</text>
</comment>
<feature type="region of interest" description="Disordered" evidence="1">
    <location>
        <begin position="205"/>
        <end position="233"/>
    </location>
</feature>
<organism evidence="2 3">
    <name type="scientific">Pararoseomonas baculiformis</name>
    <dbReference type="NCBI Taxonomy" id="2820812"/>
    <lineage>
        <taxon>Bacteria</taxon>
        <taxon>Pseudomonadati</taxon>
        <taxon>Pseudomonadota</taxon>
        <taxon>Alphaproteobacteria</taxon>
        <taxon>Acetobacterales</taxon>
        <taxon>Acetobacteraceae</taxon>
        <taxon>Pararoseomonas</taxon>
    </lineage>
</organism>
<dbReference type="Proteomes" id="UP000681594">
    <property type="component" value="Unassembled WGS sequence"/>
</dbReference>
<dbReference type="EMBL" id="JAGIZB010000012">
    <property type="protein sequence ID" value="MBP0445844.1"/>
    <property type="molecule type" value="Genomic_DNA"/>
</dbReference>
<evidence type="ECO:0000313" key="3">
    <source>
        <dbReference type="Proteomes" id="UP000681594"/>
    </source>
</evidence>